<dbReference type="EMBL" id="QGNW01001998">
    <property type="protein sequence ID" value="RVW26679.1"/>
    <property type="molecule type" value="Genomic_DNA"/>
</dbReference>
<evidence type="ECO:0000313" key="2">
    <source>
        <dbReference type="Proteomes" id="UP000288805"/>
    </source>
</evidence>
<proteinExistence type="predicted"/>
<name>A0A438CU05_VITVI</name>
<protein>
    <submittedName>
        <fullName evidence="1">Uncharacterized protein</fullName>
    </submittedName>
</protein>
<dbReference type="Proteomes" id="UP000288805">
    <property type="component" value="Unassembled WGS sequence"/>
</dbReference>
<accession>A0A438CU05</accession>
<gene>
    <name evidence="1" type="ORF">CK203_096527</name>
</gene>
<reference evidence="1 2" key="1">
    <citation type="journal article" date="2018" name="PLoS Genet.">
        <title>Population sequencing reveals clonal diversity and ancestral inbreeding in the grapevine cultivar Chardonnay.</title>
        <authorList>
            <person name="Roach M.J."/>
            <person name="Johnson D.L."/>
            <person name="Bohlmann J."/>
            <person name="van Vuuren H.J."/>
            <person name="Jones S.J."/>
            <person name="Pretorius I.S."/>
            <person name="Schmidt S.A."/>
            <person name="Borneman A.R."/>
        </authorList>
    </citation>
    <scope>NUCLEOTIDE SEQUENCE [LARGE SCALE GENOMIC DNA]</scope>
    <source>
        <strain evidence="2">cv. Chardonnay</strain>
        <tissue evidence="1">Leaf</tissue>
    </source>
</reference>
<organism evidence="1 2">
    <name type="scientific">Vitis vinifera</name>
    <name type="common">Grape</name>
    <dbReference type="NCBI Taxonomy" id="29760"/>
    <lineage>
        <taxon>Eukaryota</taxon>
        <taxon>Viridiplantae</taxon>
        <taxon>Streptophyta</taxon>
        <taxon>Embryophyta</taxon>
        <taxon>Tracheophyta</taxon>
        <taxon>Spermatophyta</taxon>
        <taxon>Magnoliopsida</taxon>
        <taxon>eudicotyledons</taxon>
        <taxon>Gunneridae</taxon>
        <taxon>Pentapetalae</taxon>
        <taxon>rosids</taxon>
        <taxon>Vitales</taxon>
        <taxon>Vitaceae</taxon>
        <taxon>Viteae</taxon>
        <taxon>Vitis</taxon>
    </lineage>
</organism>
<comment type="caution">
    <text evidence="1">The sequence shown here is derived from an EMBL/GenBank/DDBJ whole genome shotgun (WGS) entry which is preliminary data.</text>
</comment>
<sequence>MLTTPPIEGNSDCRARPFYSELYFDQEAIVALDFYQSMTTCGIPSPSVIHFTLMDVIVSSRLGILQRLYIPFEPDDPSAFCHWSQCGAALQLFPYNIQYRGESYFGHFIPYIRGLLLWPAPLDHGSLIHFEEKLAGYSAPPGVPSMVAPLVSPQPDHPTTFEPSITISAWSSAVVHTFQTLTTTHYGLFQQMVEMRAQDQQTAILCQIQQHLGLCFRLSLPSIIKPIAPAEDTTPVEVRIPLPQDEPSVIATLRIIST</sequence>
<dbReference type="AlphaFoldDB" id="A0A438CU05"/>
<evidence type="ECO:0000313" key="1">
    <source>
        <dbReference type="EMBL" id="RVW26679.1"/>
    </source>
</evidence>